<dbReference type="EMBL" id="SLZZ01000011">
    <property type="protein sequence ID" value="TCS78492.1"/>
    <property type="molecule type" value="Genomic_DNA"/>
</dbReference>
<accession>A0A4V2URQ5</accession>
<name>A0A4V2URQ5_9FIRM</name>
<evidence type="ECO:0000313" key="2">
    <source>
        <dbReference type="Proteomes" id="UP000295726"/>
    </source>
</evidence>
<dbReference type="OrthoDB" id="1955258at2"/>
<proteinExistence type="predicted"/>
<gene>
    <name evidence="1" type="ORF">EDD59_11117</name>
</gene>
<organism evidence="1 2">
    <name type="scientific">Muricomes intestini</name>
    <dbReference type="NCBI Taxonomy" id="1796634"/>
    <lineage>
        <taxon>Bacteria</taxon>
        <taxon>Bacillati</taxon>
        <taxon>Bacillota</taxon>
        <taxon>Clostridia</taxon>
        <taxon>Lachnospirales</taxon>
        <taxon>Lachnospiraceae</taxon>
        <taxon>Muricomes</taxon>
    </lineage>
</organism>
<dbReference type="AlphaFoldDB" id="A0A4V2URQ5"/>
<comment type="caution">
    <text evidence="1">The sequence shown here is derived from an EMBL/GenBank/DDBJ whole genome shotgun (WGS) entry which is preliminary data.</text>
</comment>
<dbReference type="Proteomes" id="UP000295726">
    <property type="component" value="Unassembled WGS sequence"/>
</dbReference>
<evidence type="ECO:0000313" key="1">
    <source>
        <dbReference type="EMBL" id="TCS78492.1"/>
    </source>
</evidence>
<dbReference type="RefSeq" id="WP_132381112.1">
    <property type="nucleotide sequence ID" value="NZ_SLZZ01000011.1"/>
</dbReference>
<sequence length="86" mass="10099">MLDEKDLQAIAELIDARAEKTEDLLLDEIGRTQSYLEKQISEVKKNIDELNQYYRITRLENDNTTLLLKMIESLQKDVEELKKKTA</sequence>
<keyword evidence="2" id="KW-1185">Reference proteome</keyword>
<protein>
    <submittedName>
        <fullName evidence="1">Uncharacterized protein</fullName>
    </submittedName>
</protein>
<reference evidence="1 2" key="1">
    <citation type="submission" date="2019-03" db="EMBL/GenBank/DDBJ databases">
        <title>Genomic Encyclopedia of Type Strains, Phase IV (KMG-IV): sequencing the most valuable type-strain genomes for metagenomic binning, comparative biology and taxonomic classification.</title>
        <authorList>
            <person name="Goeker M."/>
        </authorList>
    </citation>
    <scope>NUCLEOTIDE SEQUENCE [LARGE SCALE GENOMIC DNA]</scope>
    <source>
        <strain evidence="1 2">DSM 29489</strain>
    </source>
</reference>